<proteinExistence type="predicted"/>
<sequence>MLQFAVEKENETRLFTYTDRVLSVNIDGAHLVYLSRKDFPEDLTHHKLHVSEIQLWPHFTTEYLQGVADPEHGGMLTFTVYATELKPLPVDIARVKGEPAPPPPPEPAKGTLPDTTHWRLRVHTFEQLKDVVTTIRRTPDDNGESPVVLKGKLDDVKKQLGMGVRGGALAQGL</sequence>
<dbReference type="EMBL" id="LR877146">
    <property type="protein sequence ID" value="CAD2213543.1"/>
    <property type="molecule type" value="Genomic_DNA"/>
</dbReference>
<accession>A0A7G2C487</accession>
<dbReference type="OrthoDB" id="262737at2759"/>
<keyword evidence="2" id="KW-1185">Reference proteome</keyword>
<dbReference type="VEuPathDB" id="TriTrypDB:ADEAN_000098600"/>
<protein>
    <submittedName>
        <fullName evidence="1">Uncharacterized protein</fullName>
    </submittedName>
</protein>
<gene>
    <name evidence="1" type="ORF">ADEAN_000098600</name>
</gene>
<name>A0A7G2C487_9TRYP</name>
<dbReference type="AlphaFoldDB" id="A0A7G2C487"/>
<evidence type="ECO:0000313" key="2">
    <source>
        <dbReference type="Proteomes" id="UP000515908"/>
    </source>
</evidence>
<dbReference type="Proteomes" id="UP000515908">
    <property type="component" value="Chromosome 02"/>
</dbReference>
<reference evidence="1 2" key="1">
    <citation type="submission" date="2020-08" db="EMBL/GenBank/DDBJ databases">
        <authorList>
            <person name="Newling K."/>
            <person name="Davey J."/>
            <person name="Forrester S."/>
        </authorList>
    </citation>
    <scope>NUCLEOTIDE SEQUENCE [LARGE SCALE GENOMIC DNA]</scope>
    <source>
        <strain evidence="2">Crithidia deanei Carvalho (ATCC PRA-265)</strain>
    </source>
</reference>
<organism evidence="1 2">
    <name type="scientific">Angomonas deanei</name>
    <dbReference type="NCBI Taxonomy" id="59799"/>
    <lineage>
        <taxon>Eukaryota</taxon>
        <taxon>Discoba</taxon>
        <taxon>Euglenozoa</taxon>
        <taxon>Kinetoplastea</taxon>
        <taxon>Metakinetoplastina</taxon>
        <taxon>Trypanosomatida</taxon>
        <taxon>Trypanosomatidae</taxon>
        <taxon>Strigomonadinae</taxon>
        <taxon>Angomonas</taxon>
    </lineage>
</organism>
<evidence type="ECO:0000313" key="1">
    <source>
        <dbReference type="EMBL" id="CAD2213543.1"/>
    </source>
</evidence>